<name>A0A0H2RQ61_9AGAM</name>
<keyword evidence="2" id="KW-0812">Transmembrane</keyword>
<feature type="transmembrane region" description="Helical" evidence="2">
    <location>
        <begin position="133"/>
        <end position="157"/>
    </location>
</feature>
<feature type="region of interest" description="Disordered" evidence="1">
    <location>
        <begin position="303"/>
        <end position="332"/>
    </location>
</feature>
<gene>
    <name evidence="3" type="ORF">SCHPADRAFT_940095</name>
</gene>
<keyword evidence="2" id="KW-1133">Transmembrane helix</keyword>
<feature type="compositionally biased region" description="Low complexity" evidence="1">
    <location>
        <begin position="303"/>
        <end position="314"/>
    </location>
</feature>
<feature type="transmembrane region" description="Helical" evidence="2">
    <location>
        <begin position="248"/>
        <end position="268"/>
    </location>
</feature>
<reference evidence="3 4" key="1">
    <citation type="submission" date="2015-04" db="EMBL/GenBank/DDBJ databases">
        <title>Complete genome sequence of Schizopora paradoxa KUC8140, a cosmopolitan wood degrader in East Asia.</title>
        <authorList>
            <consortium name="DOE Joint Genome Institute"/>
            <person name="Min B."/>
            <person name="Park H."/>
            <person name="Jang Y."/>
            <person name="Kim J.-J."/>
            <person name="Kim K.H."/>
            <person name="Pangilinan J."/>
            <person name="Lipzen A."/>
            <person name="Riley R."/>
            <person name="Grigoriev I.V."/>
            <person name="Spatafora J.W."/>
            <person name="Choi I.-G."/>
        </authorList>
    </citation>
    <scope>NUCLEOTIDE SEQUENCE [LARGE SCALE GENOMIC DNA]</scope>
    <source>
        <strain evidence="3 4">KUC8140</strain>
    </source>
</reference>
<keyword evidence="4" id="KW-1185">Reference proteome</keyword>
<evidence type="ECO:0000256" key="1">
    <source>
        <dbReference type="SAM" id="MobiDB-lite"/>
    </source>
</evidence>
<organism evidence="3 4">
    <name type="scientific">Schizopora paradoxa</name>
    <dbReference type="NCBI Taxonomy" id="27342"/>
    <lineage>
        <taxon>Eukaryota</taxon>
        <taxon>Fungi</taxon>
        <taxon>Dikarya</taxon>
        <taxon>Basidiomycota</taxon>
        <taxon>Agaricomycotina</taxon>
        <taxon>Agaricomycetes</taxon>
        <taxon>Hymenochaetales</taxon>
        <taxon>Schizoporaceae</taxon>
        <taxon>Schizopora</taxon>
    </lineage>
</organism>
<protein>
    <recommendedName>
        <fullName evidence="5">G-protein coupled receptors family 1 profile domain-containing protein</fullName>
    </recommendedName>
</protein>
<feature type="transmembrane region" description="Helical" evidence="2">
    <location>
        <begin position="177"/>
        <end position="200"/>
    </location>
</feature>
<evidence type="ECO:0000313" key="3">
    <source>
        <dbReference type="EMBL" id="KLO13767.1"/>
    </source>
</evidence>
<feature type="transmembrane region" description="Helical" evidence="2">
    <location>
        <begin position="221"/>
        <end position="242"/>
    </location>
</feature>
<accession>A0A0H2RQ61</accession>
<keyword evidence="2" id="KW-0472">Membrane</keyword>
<dbReference type="AlphaFoldDB" id="A0A0H2RQ61"/>
<evidence type="ECO:0000256" key="2">
    <source>
        <dbReference type="SAM" id="Phobius"/>
    </source>
</evidence>
<evidence type="ECO:0000313" key="4">
    <source>
        <dbReference type="Proteomes" id="UP000053477"/>
    </source>
</evidence>
<dbReference type="EMBL" id="KQ085954">
    <property type="protein sequence ID" value="KLO13767.1"/>
    <property type="molecule type" value="Genomic_DNA"/>
</dbReference>
<dbReference type="Proteomes" id="UP000053477">
    <property type="component" value="Unassembled WGS sequence"/>
</dbReference>
<dbReference type="OrthoDB" id="2988301at2759"/>
<dbReference type="STRING" id="27342.A0A0H2RQ61"/>
<sequence>MVPSTVQSAPAIELGPHREVVLIFYYSVLVLGAQVGLPLVLATAFFGRNQPRRHPAFINIVIAWLVYGISALFLLYEGQGIKTQQRPGFGLCLTQAALIYAGSAAVGMTNIALVVQLWLEFRGSRYAKGSRGALLSLVVTPWIVFLGFFVFTMTLGLRDPSLVSIQWTFYCTLSSPILVDVVSGVSMASLFVVFLFEVAIIRMLVKSSLQFRTANRTSYYLAIRVTVFASYSLVTFVVYTIMTMHPTLIFPYLFLATLPLAAFLIFGTQKENIQLWTKYCLRRRKAGRINALPPIVFKPGRISASTTSSSSPSAYNVEKRLPPTPKSGSTIV</sequence>
<dbReference type="InParanoid" id="A0A0H2RQ61"/>
<feature type="transmembrane region" description="Helical" evidence="2">
    <location>
        <begin position="57"/>
        <end position="76"/>
    </location>
</feature>
<feature type="transmembrane region" description="Helical" evidence="2">
    <location>
        <begin position="23"/>
        <end position="45"/>
    </location>
</feature>
<proteinExistence type="predicted"/>
<evidence type="ECO:0008006" key="5">
    <source>
        <dbReference type="Google" id="ProtNLM"/>
    </source>
</evidence>
<feature type="transmembrane region" description="Helical" evidence="2">
    <location>
        <begin position="96"/>
        <end position="121"/>
    </location>
</feature>